<accession>A0A2S6AY42</accession>
<name>A0A2S6AY42_9NOCA</name>
<organism evidence="1 2">
    <name type="scientific">Nocardia nova</name>
    <dbReference type="NCBI Taxonomy" id="37330"/>
    <lineage>
        <taxon>Bacteria</taxon>
        <taxon>Bacillati</taxon>
        <taxon>Actinomycetota</taxon>
        <taxon>Actinomycetes</taxon>
        <taxon>Mycobacteriales</taxon>
        <taxon>Nocardiaceae</taxon>
        <taxon>Nocardia</taxon>
    </lineage>
</organism>
<sequence length="359" mass="39003">MALATKVRMGDLGKTTTATGVELNKAAWMYADQDHRNYAALNSHTFLGSVGPNAPKDTNTDVEAGGITEAYVSPANYPKPEEFKLEKPQANKEDTVALIAEVAPILGDLNETVKSITRTAGNEIDPLGKCLEPIPGNWNEFRRVGEAFKAAGQALETCGKNLESGLKRVDPNWDGKAALSFNDWANREIAAMKWEGPVGRVLSDVFGVVSDEIRAAVKTILQKLWDILNDQIDFSSVKGIFKTIGKKIPVVGQVAEIVDLGRKIFKIVSTAIDLVGTIRQLVDKLKKLLEFFKDPLGQLKDRAQQKLDETIAPFNEKLEKASKKAVATDLAQIAQVNQTLNALGAGYDVGSGSQPWDNA</sequence>
<evidence type="ECO:0000313" key="2">
    <source>
        <dbReference type="Proteomes" id="UP000239874"/>
    </source>
</evidence>
<dbReference type="AlphaFoldDB" id="A0A2S6AY42"/>
<evidence type="ECO:0000313" key="1">
    <source>
        <dbReference type="EMBL" id="PPJ40113.1"/>
    </source>
</evidence>
<reference evidence="1 2" key="1">
    <citation type="submission" date="2018-02" db="EMBL/GenBank/DDBJ databases">
        <title>8 Nocardia nova and 1 Nocardia cyriacigeorgica strain used for evolution to TMP-SMX.</title>
        <authorList>
            <person name="Mehta H."/>
            <person name="Weng J."/>
            <person name="Shamoo Y."/>
        </authorList>
    </citation>
    <scope>NUCLEOTIDE SEQUENCE [LARGE SCALE GENOMIC DNA]</scope>
    <source>
        <strain evidence="1 2">MDA3139</strain>
    </source>
</reference>
<dbReference type="EMBL" id="PSZC01000001">
    <property type="protein sequence ID" value="PPJ40113.1"/>
    <property type="molecule type" value="Genomic_DNA"/>
</dbReference>
<gene>
    <name evidence="1" type="ORF">C5E45_03315</name>
</gene>
<protein>
    <submittedName>
        <fullName evidence="1">Uncharacterized protein</fullName>
    </submittedName>
</protein>
<dbReference type="Proteomes" id="UP000239874">
    <property type="component" value="Unassembled WGS sequence"/>
</dbReference>
<dbReference type="RefSeq" id="WP_104379662.1">
    <property type="nucleotide sequence ID" value="NZ_PSZC01000001.1"/>
</dbReference>
<comment type="caution">
    <text evidence="1">The sequence shown here is derived from an EMBL/GenBank/DDBJ whole genome shotgun (WGS) entry which is preliminary data.</text>
</comment>
<proteinExistence type="predicted"/>